<dbReference type="EMBL" id="PTJC01000005">
    <property type="protein sequence ID" value="PPK88326.1"/>
    <property type="molecule type" value="Genomic_DNA"/>
</dbReference>
<reference evidence="2 3" key="1">
    <citation type="submission" date="2018-02" db="EMBL/GenBank/DDBJ databases">
        <title>Genomic Encyclopedia of Archaeal and Bacterial Type Strains, Phase II (KMG-II): from individual species to whole genera.</title>
        <authorList>
            <person name="Goeker M."/>
        </authorList>
    </citation>
    <scope>NUCLEOTIDE SEQUENCE [LARGE SCALE GENOMIC DNA]</scope>
    <source>
        <strain evidence="2 3">DSM 29526</strain>
    </source>
</reference>
<sequence>MKRFTIPCLLVALGLTFSGSLTAQDSYFELGIQGGDMPYNGDLSAGGVGFLSNWNTFGGFYLRYRPINRVGLRFNGIFGRIDASRDYTVSVPGGGRTSYTRTFRSPITEFSLAAEVDLFYLGDPDDRFVAPYIMAGIGRTSFNPQAENADGLLVDLQPLRTEGQGIEGGQYDPFPYDLDIITFHLGGGIRAKLSDRFVLGGEVSGRVTGTDYLDDVSATRLNYNDVLENGGSQSAYFSNPAITPGDDVPDDFTYTRGGASNDFYFLINLTLGIRLGGFGGSGSGCYSF</sequence>
<proteinExistence type="predicted"/>
<evidence type="ECO:0000256" key="1">
    <source>
        <dbReference type="SAM" id="SignalP"/>
    </source>
</evidence>
<protein>
    <recommendedName>
        <fullName evidence="4">Outer membrane protein with beta-barrel domain</fullName>
    </recommendedName>
</protein>
<dbReference type="Proteomes" id="UP000237662">
    <property type="component" value="Unassembled WGS sequence"/>
</dbReference>
<keyword evidence="3" id="KW-1185">Reference proteome</keyword>
<dbReference type="AlphaFoldDB" id="A0A2S6IA06"/>
<evidence type="ECO:0000313" key="2">
    <source>
        <dbReference type="EMBL" id="PPK88326.1"/>
    </source>
</evidence>
<keyword evidence="1" id="KW-0732">Signal</keyword>
<accession>A0A2S6IA06</accession>
<gene>
    <name evidence="2" type="ORF">CLV84_1291</name>
</gene>
<name>A0A2S6IA06_9BACT</name>
<feature type="signal peptide" evidence="1">
    <location>
        <begin position="1"/>
        <end position="23"/>
    </location>
</feature>
<evidence type="ECO:0008006" key="4">
    <source>
        <dbReference type="Google" id="ProtNLM"/>
    </source>
</evidence>
<dbReference type="OrthoDB" id="654178at2"/>
<dbReference type="RefSeq" id="WP_104418881.1">
    <property type="nucleotide sequence ID" value="NZ_PTJC01000005.1"/>
</dbReference>
<comment type="caution">
    <text evidence="2">The sequence shown here is derived from an EMBL/GenBank/DDBJ whole genome shotgun (WGS) entry which is preliminary data.</text>
</comment>
<organism evidence="2 3">
    <name type="scientific">Neolewinella xylanilytica</name>
    <dbReference type="NCBI Taxonomy" id="1514080"/>
    <lineage>
        <taxon>Bacteria</taxon>
        <taxon>Pseudomonadati</taxon>
        <taxon>Bacteroidota</taxon>
        <taxon>Saprospiria</taxon>
        <taxon>Saprospirales</taxon>
        <taxon>Lewinellaceae</taxon>
        <taxon>Neolewinella</taxon>
    </lineage>
</organism>
<evidence type="ECO:0000313" key="3">
    <source>
        <dbReference type="Proteomes" id="UP000237662"/>
    </source>
</evidence>
<feature type="chain" id="PRO_5015758021" description="Outer membrane protein with beta-barrel domain" evidence="1">
    <location>
        <begin position="24"/>
        <end position="288"/>
    </location>
</feature>